<dbReference type="EMBL" id="BGZK01000054">
    <property type="protein sequence ID" value="GBP12931.1"/>
    <property type="molecule type" value="Genomic_DNA"/>
</dbReference>
<dbReference type="Proteomes" id="UP000299102">
    <property type="component" value="Unassembled WGS sequence"/>
</dbReference>
<proteinExistence type="predicted"/>
<comment type="caution">
    <text evidence="1">The sequence shown here is derived from an EMBL/GenBank/DDBJ whole genome shotgun (WGS) entry which is preliminary data.</text>
</comment>
<reference evidence="1 2" key="1">
    <citation type="journal article" date="2019" name="Commun. Biol.">
        <title>The bagworm genome reveals a unique fibroin gene that provides high tensile strength.</title>
        <authorList>
            <person name="Kono N."/>
            <person name="Nakamura H."/>
            <person name="Ohtoshi R."/>
            <person name="Tomita M."/>
            <person name="Numata K."/>
            <person name="Arakawa K."/>
        </authorList>
    </citation>
    <scope>NUCLEOTIDE SEQUENCE [LARGE SCALE GENOMIC DNA]</scope>
</reference>
<sequence length="310" mass="35603">MNVCHRVRRRSNSRRLARRVYKDIAVACGLRGDADLYTPRIQMNRRLTSDIEGRRRPLTRQPLAQNRHSIDVFNCTRVGDGSFVKLLRKYVDDEAVGRRRGEWATETLAQWTKYNSEAGYFTSIFCESVVPRAVEVKQTHSRLWNCCAVKLLSVTMNALHVYLPFLGFRTSDEETELAFTIACKSHFDGERIIWSSAYMRHLTYGSFIISRHSFKSYRQLSINRVNNHDEATHPCLIPLRISNQGGGLTIQFPVGDTTPERVKIVTRDNLGTHDFRIRNGVAPLQQKHIRRALAYGNFSCDRRSPSELGA</sequence>
<evidence type="ECO:0000313" key="2">
    <source>
        <dbReference type="Proteomes" id="UP000299102"/>
    </source>
</evidence>
<name>A0A4C1TI05_EUMVA</name>
<keyword evidence="2" id="KW-1185">Reference proteome</keyword>
<gene>
    <name evidence="1" type="ORF">EVAR_79278_1</name>
</gene>
<protein>
    <submittedName>
        <fullName evidence="1">Uncharacterized protein</fullName>
    </submittedName>
</protein>
<evidence type="ECO:0000313" key="1">
    <source>
        <dbReference type="EMBL" id="GBP12931.1"/>
    </source>
</evidence>
<accession>A0A4C1TI05</accession>
<dbReference type="AlphaFoldDB" id="A0A4C1TI05"/>
<organism evidence="1 2">
    <name type="scientific">Eumeta variegata</name>
    <name type="common">Bagworm moth</name>
    <name type="synonym">Eumeta japonica</name>
    <dbReference type="NCBI Taxonomy" id="151549"/>
    <lineage>
        <taxon>Eukaryota</taxon>
        <taxon>Metazoa</taxon>
        <taxon>Ecdysozoa</taxon>
        <taxon>Arthropoda</taxon>
        <taxon>Hexapoda</taxon>
        <taxon>Insecta</taxon>
        <taxon>Pterygota</taxon>
        <taxon>Neoptera</taxon>
        <taxon>Endopterygota</taxon>
        <taxon>Lepidoptera</taxon>
        <taxon>Glossata</taxon>
        <taxon>Ditrysia</taxon>
        <taxon>Tineoidea</taxon>
        <taxon>Psychidae</taxon>
        <taxon>Oiketicinae</taxon>
        <taxon>Eumeta</taxon>
    </lineage>
</organism>